<sequence length="340" mass="37489">MLSNVRRSSPEAAPASPRDPARLAVVHWNVEHGNRFEAIAAALTTHADLRDADLVLLNEADVGMARSGNRDVAADLGRALGFHTAWAPLFLETTSGRDDDPASAGGRENEEALFGLGMLSRFPIGAARVIELPSPQALTFDGQGMYGRYIALAAAIERPGAPFVAVTTHLDVHRTRAHRADQMRALMESLRAERRPIVLAGDFNTSTFDRGVWHSRLLGAVALILWPGGALTRRLSRPDRGPVREPLFDELRRAGFEWERFCDGEPTLRLRFERLDEVRSLPKPLRAAAWRVLEWAERRGRLRLDWFAARGFQGGSGFTVRGLDGPGRASDHAPLAAQFV</sequence>
<evidence type="ECO:0000313" key="3">
    <source>
        <dbReference type="Proteomes" id="UP000317716"/>
    </source>
</evidence>
<reference evidence="2 3" key="1">
    <citation type="journal article" date="2019" name="Nat. Microbiol.">
        <title>Mediterranean grassland soil C-N compound turnover is dependent on rainfall and depth, and is mediated by genomically divergent microorganisms.</title>
        <authorList>
            <person name="Diamond S."/>
            <person name="Andeer P.F."/>
            <person name="Li Z."/>
            <person name="Crits-Christoph A."/>
            <person name="Burstein D."/>
            <person name="Anantharaman K."/>
            <person name="Lane K.R."/>
            <person name="Thomas B.C."/>
            <person name="Pan C."/>
            <person name="Northen T.R."/>
            <person name="Banfield J.F."/>
        </authorList>
    </citation>
    <scope>NUCLEOTIDE SEQUENCE [LARGE SCALE GENOMIC DNA]</scope>
    <source>
        <strain evidence="2">WS_2</strain>
    </source>
</reference>
<gene>
    <name evidence="2" type="ORF">E6K72_02000</name>
</gene>
<organism evidence="2 3">
    <name type="scientific">Eiseniibacteriota bacterium</name>
    <dbReference type="NCBI Taxonomy" id="2212470"/>
    <lineage>
        <taxon>Bacteria</taxon>
        <taxon>Candidatus Eiseniibacteriota</taxon>
    </lineage>
</organism>
<dbReference type="SUPFAM" id="SSF56219">
    <property type="entry name" value="DNase I-like"/>
    <property type="match status" value="1"/>
</dbReference>
<dbReference type="InterPro" id="IPR036691">
    <property type="entry name" value="Endo/exonu/phosph_ase_sf"/>
</dbReference>
<protein>
    <recommendedName>
        <fullName evidence="1">Endonuclease/exonuclease/phosphatase domain-containing protein</fullName>
    </recommendedName>
</protein>
<comment type="caution">
    <text evidence="2">The sequence shown here is derived from an EMBL/GenBank/DDBJ whole genome shotgun (WGS) entry which is preliminary data.</text>
</comment>
<dbReference type="PANTHER" id="PTHR14859:SF1">
    <property type="entry name" value="PGAP2-INTERACTING PROTEIN"/>
    <property type="match status" value="1"/>
</dbReference>
<dbReference type="GO" id="GO:0003824">
    <property type="term" value="F:catalytic activity"/>
    <property type="evidence" value="ECO:0007669"/>
    <property type="project" value="InterPro"/>
</dbReference>
<dbReference type="AlphaFoldDB" id="A0A538T5S6"/>
<dbReference type="GO" id="GO:0006506">
    <property type="term" value="P:GPI anchor biosynthetic process"/>
    <property type="evidence" value="ECO:0007669"/>
    <property type="project" value="TreeGrafter"/>
</dbReference>
<dbReference type="Pfam" id="PF03372">
    <property type="entry name" value="Exo_endo_phos"/>
    <property type="match status" value="1"/>
</dbReference>
<feature type="domain" description="Endonuclease/exonuclease/phosphatase" evidence="1">
    <location>
        <begin position="27"/>
        <end position="240"/>
    </location>
</feature>
<dbReference type="Gene3D" id="3.60.10.10">
    <property type="entry name" value="Endonuclease/exonuclease/phosphatase"/>
    <property type="match status" value="1"/>
</dbReference>
<dbReference type="Proteomes" id="UP000317716">
    <property type="component" value="Unassembled WGS sequence"/>
</dbReference>
<proteinExistence type="predicted"/>
<evidence type="ECO:0000259" key="1">
    <source>
        <dbReference type="Pfam" id="PF03372"/>
    </source>
</evidence>
<dbReference type="InterPro" id="IPR051916">
    <property type="entry name" value="GPI-anchor_lipid_remodeler"/>
</dbReference>
<dbReference type="InterPro" id="IPR005135">
    <property type="entry name" value="Endo/exonuclease/phosphatase"/>
</dbReference>
<evidence type="ECO:0000313" key="2">
    <source>
        <dbReference type="EMBL" id="TMQ58999.1"/>
    </source>
</evidence>
<dbReference type="EMBL" id="VBOS01000060">
    <property type="protein sequence ID" value="TMQ58999.1"/>
    <property type="molecule type" value="Genomic_DNA"/>
</dbReference>
<dbReference type="PANTHER" id="PTHR14859">
    <property type="entry name" value="CALCOFLUOR WHITE HYPERSENSITIVE PROTEIN PRECURSOR"/>
    <property type="match status" value="1"/>
</dbReference>
<accession>A0A538T5S6</accession>
<name>A0A538T5S6_UNCEI</name>
<dbReference type="GO" id="GO:0016020">
    <property type="term" value="C:membrane"/>
    <property type="evidence" value="ECO:0007669"/>
    <property type="project" value="GOC"/>
</dbReference>